<sequence length="125" mass="14094">MVELNYQDVFMHEVIKKLYQCEPEKALCDGIRPILDDVYYVAFIYDAYGTNDIICMYVGHDGDGVVGRFDEEQNEGDDNDSCVDGVENEVNLRYVEVENDEDAIPMNITAHVSHPAKPETRGVAA</sequence>
<dbReference type="AlphaFoldDB" id="A0AA35YE03"/>
<proteinExistence type="predicted"/>
<keyword evidence="2" id="KW-1185">Reference proteome</keyword>
<organism evidence="1 2">
    <name type="scientific">Lactuca saligna</name>
    <name type="common">Willowleaf lettuce</name>
    <dbReference type="NCBI Taxonomy" id="75948"/>
    <lineage>
        <taxon>Eukaryota</taxon>
        <taxon>Viridiplantae</taxon>
        <taxon>Streptophyta</taxon>
        <taxon>Embryophyta</taxon>
        <taxon>Tracheophyta</taxon>
        <taxon>Spermatophyta</taxon>
        <taxon>Magnoliopsida</taxon>
        <taxon>eudicotyledons</taxon>
        <taxon>Gunneridae</taxon>
        <taxon>Pentapetalae</taxon>
        <taxon>asterids</taxon>
        <taxon>campanulids</taxon>
        <taxon>Asterales</taxon>
        <taxon>Asteraceae</taxon>
        <taxon>Cichorioideae</taxon>
        <taxon>Cichorieae</taxon>
        <taxon>Lactucinae</taxon>
        <taxon>Lactuca</taxon>
    </lineage>
</organism>
<dbReference type="Proteomes" id="UP001177003">
    <property type="component" value="Chromosome 1"/>
</dbReference>
<protein>
    <submittedName>
        <fullName evidence="1">Uncharacterized protein</fullName>
    </submittedName>
</protein>
<name>A0AA35YE03_LACSI</name>
<gene>
    <name evidence="1" type="ORF">LSALG_LOCUS9937</name>
</gene>
<accession>A0AA35YE03</accession>
<evidence type="ECO:0000313" key="1">
    <source>
        <dbReference type="EMBL" id="CAI9269568.1"/>
    </source>
</evidence>
<reference evidence="1" key="1">
    <citation type="submission" date="2023-04" db="EMBL/GenBank/DDBJ databases">
        <authorList>
            <person name="Vijverberg K."/>
            <person name="Xiong W."/>
            <person name="Schranz E."/>
        </authorList>
    </citation>
    <scope>NUCLEOTIDE SEQUENCE</scope>
</reference>
<dbReference type="EMBL" id="OX465077">
    <property type="protein sequence ID" value="CAI9269568.1"/>
    <property type="molecule type" value="Genomic_DNA"/>
</dbReference>
<evidence type="ECO:0000313" key="2">
    <source>
        <dbReference type="Proteomes" id="UP001177003"/>
    </source>
</evidence>